<feature type="region of interest" description="Disordered" evidence="1">
    <location>
        <begin position="202"/>
        <end position="246"/>
    </location>
</feature>
<dbReference type="OrthoDB" id="784956at2759"/>
<comment type="caution">
    <text evidence="4">The sequence shown here is derived from an EMBL/GenBank/DDBJ whole genome shotgun (WGS) entry which is preliminary data.</text>
</comment>
<evidence type="ECO:0000256" key="1">
    <source>
        <dbReference type="SAM" id="MobiDB-lite"/>
    </source>
</evidence>
<accession>A0A843WHD2</accession>
<feature type="region of interest" description="Disordered" evidence="1">
    <location>
        <begin position="875"/>
        <end position="900"/>
    </location>
</feature>
<feature type="domain" description="PB1" evidence="2">
    <location>
        <begin position="22"/>
        <end position="103"/>
    </location>
</feature>
<organism evidence="4 5">
    <name type="scientific">Colocasia esculenta</name>
    <name type="common">Wild taro</name>
    <name type="synonym">Arum esculentum</name>
    <dbReference type="NCBI Taxonomy" id="4460"/>
    <lineage>
        <taxon>Eukaryota</taxon>
        <taxon>Viridiplantae</taxon>
        <taxon>Streptophyta</taxon>
        <taxon>Embryophyta</taxon>
        <taxon>Tracheophyta</taxon>
        <taxon>Spermatophyta</taxon>
        <taxon>Magnoliopsida</taxon>
        <taxon>Liliopsida</taxon>
        <taxon>Araceae</taxon>
        <taxon>Aroideae</taxon>
        <taxon>Colocasieae</taxon>
        <taxon>Colocasia</taxon>
    </lineage>
</organism>
<protein>
    <recommendedName>
        <fullName evidence="6">Serine/threonine-protein phosphatase 7 long form-like</fullName>
    </recommendedName>
</protein>
<dbReference type="InterPro" id="IPR019557">
    <property type="entry name" value="AminoTfrase-like_pln_mobile"/>
</dbReference>
<dbReference type="PANTHER" id="PTHR46033:SF62">
    <property type="entry name" value="AMINOTRANSFERASE-LIKE PLANT MOBILE DOMAIN-CONTAINING PROTEIN"/>
    <property type="match status" value="1"/>
</dbReference>
<dbReference type="AlphaFoldDB" id="A0A843WHD2"/>
<evidence type="ECO:0000259" key="3">
    <source>
        <dbReference type="Pfam" id="PF10536"/>
    </source>
</evidence>
<reference evidence="4" key="1">
    <citation type="submission" date="2017-07" db="EMBL/GenBank/DDBJ databases">
        <title>Taro Niue Genome Assembly and Annotation.</title>
        <authorList>
            <person name="Atibalentja N."/>
            <person name="Keating K."/>
            <person name="Fields C.J."/>
        </authorList>
    </citation>
    <scope>NUCLEOTIDE SEQUENCE</scope>
    <source>
        <strain evidence="4">Niue_2</strain>
        <tissue evidence="4">Leaf</tissue>
    </source>
</reference>
<dbReference type="InterPro" id="IPR044824">
    <property type="entry name" value="MAIN-like"/>
</dbReference>
<dbReference type="GO" id="GO:0010073">
    <property type="term" value="P:meristem maintenance"/>
    <property type="evidence" value="ECO:0007669"/>
    <property type="project" value="InterPro"/>
</dbReference>
<dbReference type="EMBL" id="NMUH01003329">
    <property type="protein sequence ID" value="MQM05011.1"/>
    <property type="molecule type" value="Genomic_DNA"/>
</dbReference>
<proteinExistence type="predicted"/>
<evidence type="ECO:0000313" key="4">
    <source>
        <dbReference type="EMBL" id="MQM05011.1"/>
    </source>
</evidence>
<name>A0A843WHD2_COLES</name>
<keyword evidence="5" id="KW-1185">Reference proteome</keyword>
<dbReference type="Pfam" id="PF10536">
    <property type="entry name" value="PMD"/>
    <property type="match status" value="1"/>
</dbReference>
<dbReference type="Proteomes" id="UP000652761">
    <property type="component" value="Unassembled WGS sequence"/>
</dbReference>
<feature type="compositionally biased region" description="Polar residues" evidence="1">
    <location>
        <begin position="202"/>
        <end position="211"/>
    </location>
</feature>
<feature type="compositionally biased region" description="Acidic residues" evidence="1">
    <location>
        <begin position="218"/>
        <end position="246"/>
    </location>
</feature>
<dbReference type="PANTHER" id="PTHR46033">
    <property type="entry name" value="PROTEIN MAIN-LIKE 2"/>
    <property type="match status" value="1"/>
</dbReference>
<evidence type="ECO:0008006" key="6">
    <source>
        <dbReference type="Google" id="ProtNLM"/>
    </source>
</evidence>
<sequence>MTSSNISLMCYYDGVLHIEDHKPQYEGGTVRILRVKKDTSFTELMRKLYILTKYDERHVKIGITCKWPTSMGEYIAVRVEDDETVESMFDLYPSHVSTVQLYLEKEDIDNISIQGNDEVQTHGHIDDNLHTQHYEYQQPTGHFTRMLNDDVHSTGFYSANERDVRYESYDYTLPTDYNPRSIGYGGGFSQYPFMPITDPSHTFHSASSSGHHVTEEHVIEEDEEDEIDSEDDIDDNENMEEGDDEPLFDIARVNNTEYEQDPPDVFTSDHWIDEATMNNSHEGIDVPSVKTKLTITPEEIVRRILDEYHVEISYKKAWIAKCLAMKQIFGSWESSYATLPRPLISVDGTHLYGKYPGVLMIATGVDADDVDIGRRIEVLHCNLHLVAGKVVVHVVDAFICIWIRIKKGHLIIIVVIVANQDIIGVHVQGYNPLITIKMDQFPGPVDTSVLYAQESHRSQLVYAGQETEVLKCWEHHRSLGAWAVDPRIVQYVHRSGLFHLTQVQWIRLDWALITALVERWRSETQTFHLRHGEMSITLQDVAILMGLPIDGDAVVGDTTLDWTDACMALLGDIPDTMKRGSVKLSWLRETFAVIAEDASAEVVRRHARAYLLHLLGCTIFNDKSGNSVPLMYLPLLGDLDRVSRYSWGGATLAYLYRQLSIACKSGAKAICGSLTLLQLWSWERLHVGRPDIPMHPLTQDMPLGHRWNVRRAEINNPHHVLRLYRSEFDHQEDYQIRWEPYTADILEMLPAVSRQASHLWLSRVPLLCFSIVEMHVPDRVLRQFGRVQHIPGHVDALDRVTRKGRGHIDWARYFAHFVQMWHHRADYIIPPDEETVGIGRGEYMAWYWDITRRHIARPGFSYDMRYEPRDHIERSLVDGPSEPCADTPQQQPDDAGPSHFYPDVMTVSQAPLGCSVKTQAGCSFTAPERPACVFTASGAL</sequence>
<dbReference type="InterPro" id="IPR000270">
    <property type="entry name" value="PB1_dom"/>
</dbReference>
<evidence type="ECO:0000313" key="5">
    <source>
        <dbReference type="Proteomes" id="UP000652761"/>
    </source>
</evidence>
<feature type="domain" description="Aminotransferase-like plant mobile" evidence="3">
    <location>
        <begin position="496"/>
        <end position="847"/>
    </location>
</feature>
<evidence type="ECO:0000259" key="2">
    <source>
        <dbReference type="Pfam" id="PF00564"/>
    </source>
</evidence>
<dbReference type="Pfam" id="PF00564">
    <property type="entry name" value="PB1"/>
    <property type="match status" value="1"/>
</dbReference>
<gene>
    <name evidence="4" type="ORF">Taro_037816</name>
</gene>